<keyword evidence="1" id="KW-0812">Transmembrane</keyword>
<feature type="transmembrane region" description="Helical" evidence="1">
    <location>
        <begin position="54"/>
        <end position="72"/>
    </location>
</feature>
<dbReference type="PANTHER" id="PTHR34473">
    <property type="entry name" value="UPF0699 TRANSMEMBRANE PROTEIN YDBS"/>
    <property type="match status" value="1"/>
</dbReference>
<proteinExistence type="predicted"/>
<dbReference type="Proteomes" id="UP000262917">
    <property type="component" value="Unassembled WGS sequence"/>
</dbReference>
<dbReference type="EMBL" id="QVPD01000003">
    <property type="protein sequence ID" value="RFP61558.1"/>
    <property type="molecule type" value="Genomic_DNA"/>
</dbReference>
<keyword evidence="1" id="KW-0472">Membrane</keyword>
<feature type="domain" description="YdbS-like PH" evidence="2">
    <location>
        <begin position="76"/>
        <end position="155"/>
    </location>
</feature>
<reference evidence="3 4" key="1">
    <citation type="submission" date="2018-08" db="EMBL/GenBank/DDBJ databases">
        <title>Lysobacter weifangensis sp. nov., a new member of the family 'Xanthomonadaceae', isolated from soil in a farmland.</title>
        <authorList>
            <person name="Zhao H."/>
        </authorList>
    </citation>
    <scope>NUCLEOTIDE SEQUENCE [LARGE SCALE GENOMIC DNA]</scope>
    <source>
        <strain evidence="3 4">WF-2</strain>
    </source>
</reference>
<gene>
    <name evidence="3" type="ORF">D0Y53_04400</name>
</gene>
<evidence type="ECO:0000256" key="1">
    <source>
        <dbReference type="SAM" id="Phobius"/>
    </source>
</evidence>
<feature type="transmembrane region" description="Helical" evidence="1">
    <location>
        <begin position="25"/>
        <end position="48"/>
    </location>
</feature>
<organism evidence="3 4">
    <name type="scientific">Cognatiluteimonas weifangensis</name>
    <dbReference type="NCBI Taxonomy" id="2303539"/>
    <lineage>
        <taxon>Bacteria</taxon>
        <taxon>Pseudomonadati</taxon>
        <taxon>Pseudomonadota</taxon>
        <taxon>Gammaproteobacteria</taxon>
        <taxon>Lysobacterales</taxon>
        <taxon>Lysobacteraceae</taxon>
        <taxon>Cognatiluteimonas</taxon>
    </lineage>
</organism>
<keyword evidence="1" id="KW-1133">Transmembrane helix</keyword>
<dbReference type="PANTHER" id="PTHR34473:SF3">
    <property type="entry name" value="TRANSMEMBRANE PROTEIN-RELATED"/>
    <property type="match status" value="1"/>
</dbReference>
<evidence type="ECO:0000313" key="4">
    <source>
        <dbReference type="Proteomes" id="UP000262917"/>
    </source>
</evidence>
<accession>A0A372DPQ3</accession>
<dbReference type="AlphaFoldDB" id="A0A372DPQ3"/>
<evidence type="ECO:0000259" key="2">
    <source>
        <dbReference type="Pfam" id="PF03703"/>
    </source>
</evidence>
<dbReference type="Pfam" id="PF03703">
    <property type="entry name" value="bPH_2"/>
    <property type="match status" value="1"/>
</dbReference>
<dbReference type="RefSeq" id="WP_117201982.1">
    <property type="nucleotide sequence ID" value="NZ_JBHTBK010000004.1"/>
</dbReference>
<comment type="caution">
    <text evidence="3">The sequence shown here is derived from an EMBL/GenBank/DDBJ whole genome shotgun (WGS) entry which is preliminary data.</text>
</comment>
<evidence type="ECO:0000313" key="3">
    <source>
        <dbReference type="EMBL" id="RFP61558.1"/>
    </source>
</evidence>
<dbReference type="OrthoDB" id="1750577at2"/>
<protein>
    <recommendedName>
        <fullName evidence="2">YdbS-like PH domain-containing protein</fullName>
    </recommendedName>
</protein>
<dbReference type="InterPro" id="IPR005182">
    <property type="entry name" value="YdbS-like_PH"/>
</dbReference>
<sequence>MNAALPAADHDADGWQPLPRRARALFLLGGLGFALPAALVPLLLAGALDLAGPGRYALAGALLGAAFGVWRGDRAWRYTHWRLDADGFSLRRGRLWRAETRVPQSRVQHLDLRRGPLQRRYGLATLVIHTAGTRHSAVAVPCLDAADAERLRDRLARQRDEDDDDDAPA</sequence>
<keyword evidence="4" id="KW-1185">Reference proteome</keyword>
<name>A0A372DPQ3_9GAMM</name>